<evidence type="ECO:0000256" key="3">
    <source>
        <dbReference type="ARBA" id="ARBA00023125"/>
    </source>
</evidence>
<feature type="domain" description="HTH lysR-type" evidence="5">
    <location>
        <begin position="1"/>
        <end position="58"/>
    </location>
</feature>
<dbReference type="SUPFAM" id="SSF53850">
    <property type="entry name" value="Periplasmic binding protein-like II"/>
    <property type="match status" value="1"/>
</dbReference>
<proteinExistence type="inferred from homology"/>
<evidence type="ECO:0000313" key="6">
    <source>
        <dbReference type="EMBL" id="PVE49153.1"/>
    </source>
</evidence>
<sequence length="297" mass="31748">MTLEQLRIFLAVARLQHVTRAAEVLNLTQSAVSASVQALEAQHGVALFDRVGRGIALNEAGRLFLPRAEALLARAREAEAWLADLRGGEVGTLRLQASQTVASYFLPRHLIAFQTRHPRVALDFRQGNTASVLAAVRAGETDLGLVEGRVEGSDLAVETIGGDRLVLLVGRDHPWRGRQRLGPDDLAGADWVLREPGSGTRATVDEALAALGIGPVAPMLELPSNEACVAAIETGRGASVLSDLAAAPHCERGRVFEGPAPFPARRFTALSHRPRHRSRAAENFLALLRAANMASPS</sequence>
<dbReference type="Gene3D" id="1.10.10.10">
    <property type="entry name" value="Winged helix-like DNA-binding domain superfamily/Winged helix DNA-binding domain"/>
    <property type="match status" value="1"/>
</dbReference>
<dbReference type="SUPFAM" id="SSF46785">
    <property type="entry name" value="Winged helix' DNA-binding domain"/>
    <property type="match status" value="1"/>
</dbReference>
<gene>
    <name evidence="6" type="ORF">DDE23_01735</name>
</gene>
<evidence type="ECO:0000313" key="7">
    <source>
        <dbReference type="Proteomes" id="UP000244810"/>
    </source>
</evidence>
<evidence type="ECO:0000259" key="5">
    <source>
        <dbReference type="PROSITE" id="PS50931"/>
    </source>
</evidence>
<dbReference type="GO" id="GO:0003700">
    <property type="term" value="F:DNA-binding transcription factor activity"/>
    <property type="evidence" value="ECO:0007669"/>
    <property type="project" value="InterPro"/>
</dbReference>
<dbReference type="Pfam" id="PF00126">
    <property type="entry name" value="HTH_1"/>
    <property type="match status" value="1"/>
</dbReference>
<keyword evidence="4" id="KW-0804">Transcription</keyword>
<dbReference type="PROSITE" id="PS50931">
    <property type="entry name" value="HTH_LYSR"/>
    <property type="match status" value="1"/>
</dbReference>
<dbReference type="InterPro" id="IPR036390">
    <property type="entry name" value="WH_DNA-bd_sf"/>
</dbReference>
<dbReference type="InterPro" id="IPR005119">
    <property type="entry name" value="LysR_subst-bd"/>
</dbReference>
<dbReference type="AlphaFoldDB" id="A0A2T7UWJ0"/>
<accession>A0A2T7UWJ0</accession>
<protein>
    <submittedName>
        <fullName evidence="6">LysR family transcriptional regulator</fullName>
    </submittedName>
</protein>
<dbReference type="RefSeq" id="WP_107749656.1">
    <property type="nucleotide sequence ID" value="NZ_QBKF01000001.1"/>
</dbReference>
<dbReference type="Pfam" id="PF03466">
    <property type="entry name" value="LysR_substrate"/>
    <property type="match status" value="1"/>
</dbReference>
<dbReference type="InterPro" id="IPR036388">
    <property type="entry name" value="WH-like_DNA-bd_sf"/>
</dbReference>
<reference evidence="6 7" key="1">
    <citation type="journal article" date="2011" name="Syst. Appl. Microbiol.">
        <title>Defluviimonas denitrificans gen. nov., sp. nov., and Pararhodobacter aggregans gen. nov., sp. nov., non-phototrophic Rhodobacteraceae from the biofilter of a marine aquaculture.</title>
        <authorList>
            <person name="Foesel B.U."/>
            <person name="Drake H.L."/>
            <person name="Schramm A."/>
        </authorList>
    </citation>
    <scope>NUCLEOTIDE SEQUENCE [LARGE SCALE GENOMIC DNA]</scope>
    <source>
        <strain evidence="6 7">D1-19</strain>
    </source>
</reference>
<dbReference type="EMBL" id="QDDR01000001">
    <property type="protein sequence ID" value="PVE49153.1"/>
    <property type="molecule type" value="Genomic_DNA"/>
</dbReference>
<dbReference type="PANTHER" id="PTHR30126">
    <property type="entry name" value="HTH-TYPE TRANSCRIPTIONAL REGULATOR"/>
    <property type="match status" value="1"/>
</dbReference>
<evidence type="ECO:0000256" key="1">
    <source>
        <dbReference type="ARBA" id="ARBA00009437"/>
    </source>
</evidence>
<dbReference type="InterPro" id="IPR000847">
    <property type="entry name" value="LysR_HTH_N"/>
</dbReference>
<organism evidence="6 7">
    <name type="scientific">Pararhodobacter aggregans</name>
    <dbReference type="NCBI Taxonomy" id="404875"/>
    <lineage>
        <taxon>Bacteria</taxon>
        <taxon>Pseudomonadati</taxon>
        <taxon>Pseudomonadota</taxon>
        <taxon>Alphaproteobacteria</taxon>
        <taxon>Rhodobacterales</taxon>
        <taxon>Paracoccaceae</taxon>
        <taxon>Pararhodobacter</taxon>
    </lineage>
</organism>
<comment type="caution">
    <text evidence="6">The sequence shown here is derived from an EMBL/GenBank/DDBJ whole genome shotgun (WGS) entry which is preliminary data.</text>
</comment>
<dbReference type="FunFam" id="1.10.10.10:FF:000001">
    <property type="entry name" value="LysR family transcriptional regulator"/>
    <property type="match status" value="1"/>
</dbReference>
<dbReference type="OrthoDB" id="9803735at2"/>
<keyword evidence="7" id="KW-1185">Reference proteome</keyword>
<name>A0A2T7UWJ0_9RHOB</name>
<dbReference type="GO" id="GO:0000976">
    <property type="term" value="F:transcription cis-regulatory region binding"/>
    <property type="evidence" value="ECO:0007669"/>
    <property type="project" value="TreeGrafter"/>
</dbReference>
<evidence type="ECO:0000256" key="2">
    <source>
        <dbReference type="ARBA" id="ARBA00023015"/>
    </source>
</evidence>
<dbReference type="Gene3D" id="3.40.190.290">
    <property type="match status" value="1"/>
</dbReference>
<dbReference type="CDD" id="cd08420">
    <property type="entry name" value="PBP2_CysL_like"/>
    <property type="match status" value="1"/>
</dbReference>
<evidence type="ECO:0000256" key="4">
    <source>
        <dbReference type="ARBA" id="ARBA00023163"/>
    </source>
</evidence>
<keyword evidence="3" id="KW-0238">DNA-binding</keyword>
<comment type="similarity">
    <text evidence="1">Belongs to the LysR transcriptional regulatory family.</text>
</comment>
<dbReference type="PANTHER" id="PTHR30126:SF39">
    <property type="entry name" value="HTH-TYPE TRANSCRIPTIONAL REGULATOR CYSL"/>
    <property type="match status" value="1"/>
</dbReference>
<dbReference type="Proteomes" id="UP000244810">
    <property type="component" value="Unassembled WGS sequence"/>
</dbReference>
<keyword evidence="2" id="KW-0805">Transcription regulation</keyword>
<dbReference type="PRINTS" id="PR00039">
    <property type="entry name" value="HTHLYSR"/>
</dbReference>